<keyword evidence="1" id="KW-0173">Coenzyme A biosynthesis</keyword>
<dbReference type="AlphaFoldDB" id="A0A9Y1BLR6"/>
<reference evidence="3" key="1">
    <citation type="journal article" date="2022" name="Nat. Microbiol.">
        <title>Unique mobile elements and scalable gene flow at the prokaryote-eukaryote boundary revealed by circularized Asgard archaea genomes.</title>
        <authorList>
            <person name="Wu F."/>
            <person name="Speth D.R."/>
            <person name="Philosof A."/>
            <person name="Cremiere A."/>
            <person name="Narayanan A."/>
            <person name="Barco R.A."/>
            <person name="Connon S.A."/>
            <person name="Amend J.P."/>
            <person name="Antoshechkin I.A."/>
            <person name="Orphan V.J."/>
        </authorList>
    </citation>
    <scope>NUCLEOTIDE SEQUENCE</scope>
    <source>
        <strain evidence="3">PM71</strain>
    </source>
</reference>
<dbReference type="SUPFAM" id="SSF54211">
    <property type="entry name" value="Ribosomal protein S5 domain 2-like"/>
    <property type="match status" value="1"/>
</dbReference>
<dbReference type="InterPro" id="IPR006204">
    <property type="entry name" value="GHMP_kinase_N_dom"/>
</dbReference>
<dbReference type="HAMAP" id="MF_02223">
    <property type="entry name" value="Pantoate_kinase"/>
    <property type="match status" value="1"/>
</dbReference>
<dbReference type="PANTHER" id="PTHR42282">
    <property type="entry name" value="PANTOATE KINASE-RELATED"/>
    <property type="match status" value="1"/>
</dbReference>
<dbReference type="InterPro" id="IPR020568">
    <property type="entry name" value="Ribosomal_Su5_D2-typ_SF"/>
</dbReference>
<evidence type="ECO:0000259" key="2">
    <source>
        <dbReference type="Pfam" id="PF00288"/>
    </source>
</evidence>
<dbReference type="GO" id="GO:0005524">
    <property type="term" value="F:ATP binding"/>
    <property type="evidence" value="ECO:0007669"/>
    <property type="project" value="UniProtKB-KW"/>
</dbReference>
<sequence>MVKYWVAGHITGIFEICDEQTNPLYVGSKGAGFSINRGIITEVEHSEDGNHVYFDEVEKKDAKVSENVLTQFAKLLKVEKQFLDINVFHTFEVPLSSGFGASAAGALSLSFCLNDFFDLGLSKEKIFQIAHIAEVEEGGGLGDIIGLYQAGWELRRKEGAPGIGITEPLIEDEKYIIATKAFGPLKTKDIIRNAEKKKNIINAGKKVLSKLYANPSVSVFAKNIQFFTEKCGLETAKVKEIVEQSKDYSELYVGQIMLGNGVFVLAKKRKELEKLLVNFIEEKITKNTVRKL</sequence>
<organism evidence="3">
    <name type="scientific">Candidatus Heimdallarchaeum aukensis</name>
    <dbReference type="NCBI Taxonomy" id="2876573"/>
    <lineage>
        <taxon>Archaea</taxon>
        <taxon>Promethearchaeati</taxon>
        <taxon>Candidatus Heimdallarchaeota</taxon>
        <taxon>Candidatus Heimdallarchaeia (ex Rinke et al. 2021) (nom. nud.)</taxon>
        <taxon>Candidatus Heimdallarchaeales</taxon>
        <taxon>Candidatus Heimdallarchaeaceae</taxon>
        <taxon>Candidatus Heimdallarchaeum</taxon>
    </lineage>
</organism>
<gene>
    <name evidence="3" type="ORF">K9W45_02540</name>
</gene>
<evidence type="ECO:0000256" key="1">
    <source>
        <dbReference type="HAMAP-Rule" id="MF_02223"/>
    </source>
</evidence>
<protein>
    <recommendedName>
        <fullName evidence="1">Pantoate kinase</fullName>
        <shortName evidence="1">PoK</shortName>
        <ecNumber evidence="1">2.7.1.169</ecNumber>
    </recommendedName>
</protein>
<keyword evidence="1" id="KW-0547">Nucleotide-binding</keyword>
<dbReference type="InterPro" id="IPR014721">
    <property type="entry name" value="Ribsml_uS5_D2-typ_fold_subgr"/>
</dbReference>
<dbReference type="PANTHER" id="PTHR42282:SF1">
    <property type="entry name" value="PANTOATE KINASE"/>
    <property type="match status" value="1"/>
</dbReference>
<dbReference type="Pfam" id="PF00288">
    <property type="entry name" value="GHMP_kinases_N"/>
    <property type="match status" value="1"/>
</dbReference>
<comment type="function">
    <text evidence="1">Phosphorylates (R)-pantoate to form (R)-4-phosphopantoate in the CoA biosynthesis pathway.</text>
</comment>
<dbReference type="PIRSF" id="PIRSF016896">
    <property type="entry name" value="GHMP_arc_MJ0969"/>
    <property type="match status" value="1"/>
</dbReference>
<dbReference type="GO" id="GO:0016301">
    <property type="term" value="F:kinase activity"/>
    <property type="evidence" value="ECO:0007669"/>
    <property type="project" value="UniProtKB-UniRule"/>
</dbReference>
<keyword evidence="1" id="KW-0808">Transferase</keyword>
<dbReference type="Gene3D" id="3.30.230.10">
    <property type="match status" value="1"/>
</dbReference>
<evidence type="ECO:0000313" key="3">
    <source>
        <dbReference type="EMBL" id="UJG41349.1"/>
    </source>
</evidence>
<accession>A0A9Y1BLR6</accession>
<dbReference type="EC" id="2.7.1.169" evidence="1"/>
<dbReference type="GO" id="GO:0015937">
    <property type="term" value="P:coenzyme A biosynthetic process"/>
    <property type="evidence" value="ECO:0007669"/>
    <property type="project" value="UniProtKB-UniRule"/>
</dbReference>
<feature type="domain" description="GHMP kinase N-terminal" evidence="2">
    <location>
        <begin position="71"/>
        <end position="145"/>
    </location>
</feature>
<name>A0A9Y1BLR6_9ARCH</name>
<comment type="pathway">
    <text evidence="1">Cofactor biosynthesis; coenzyme A biosynthesis.</text>
</comment>
<dbReference type="EMBL" id="CP084166">
    <property type="protein sequence ID" value="UJG41349.1"/>
    <property type="molecule type" value="Genomic_DNA"/>
</dbReference>
<proteinExistence type="inferred from homology"/>
<comment type="similarity">
    <text evidence="1">Belongs to the GHMP kinase family. PoK subfamily.</text>
</comment>
<comment type="catalytic activity">
    <reaction evidence="1">
        <text>(R)-pantoate + ATP = (R)-4-phosphopantoate + ADP + H(+)</text>
        <dbReference type="Rhea" id="RHEA:28246"/>
        <dbReference type="ChEBI" id="CHEBI:15378"/>
        <dbReference type="ChEBI" id="CHEBI:15980"/>
        <dbReference type="ChEBI" id="CHEBI:30616"/>
        <dbReference type="ChEBI" id="CHEBI:61294"/>
        <dbReference type="ChEBI" id="CHEBI:456216"/>
        <dbReference type="EC" id="2.7.1.169"/>
    </reaction>
</comment>
<dbReference type="Proteomes" id="UP001201020">
    <property type="component" value="Chromosome"/>
</dbReference>
<keyword evidence="1" id="KW-0418">Kinase</keyword>
<keyword evidence="1" id="KW-0067">ATP-binding</keyword>
<dbReference type="InterPro" id="IPR012043">
    <property type="entry name" value="PoK"/>
</dbReference>